<dbReference type="EMBL" id="FNJQ01000015">
    <property type="protein sequence ID" value="SDP36388.1"/>
    <property type="molecule type" value="Genomic_DNA"/>
</dbReference>
<dbReference type="AlphaFoldDB" id="A0A1H0S548"/>
<reference evidence="2 3" key="1">
    <citation type="submission" date="2016-10" db="EMBL/GenBank/DDBJ databases">
        <authorList>
            <person name="de Groot N.N."/>
        </authorList>
    </citation>
    <scope>NUCLEOTIDE SEQUENCE [LARGE SCALE GENOMIC DNA]</scope>
    <source>
        <strain evidence="2 3">S137</strain>
    </source>
</reference>
<proteinExistence type="predicted"/>
<accession>A0A1H0S548</accession>
<dbReference type="PANTHER" id="PTHR43236:SF2">
    <property type="entry name" value="BLL0069 PROTEIN"/>
    <property type="match status" value="1"/>
</dbReference>
<evidence type="ECO:0000313" key="3">
    <source>
        <dbReference type="Proteomes" id="UP000182412"/>
    </source>
</evidence>
<evidence type="ECO:0000259" key="1">
    <source>
        <dbReference type="Pfam" id="PF06114"/>
    </source>
</evidence>
<dbReference type="Gene3D" id="1.10.10.2910">
    <property type="match status" value="1"/>
</dbReference>
<dbReference type="OrthoDB" id="2030399at2"/>
<name>A0A1H0S548_SELRU</name>
<sequence length="267" mass="31279">MEIDRLRTIIAYSDKNREDIHSMVKRFCSFAGIEYESDLLNVLQIVRSSFKKRGYLVFEMPFADDEIGALCYKGDGMGYVVLNTSLPRVNVNFAIAHEIYHVFFGSDELVSKVEFADDHYYEHEEEYAANLFAGMLLMPEVSFRRMFSKFKEDSDGNRAEIIIRLMSYYQVPYMAVLIRSLELGMIARSEVREETFNIERDHINEKLKDLWLDESIMEPSRKDDYAHIETVVSTVGKEFVEDEYINKRTVNKALKNMRELYLKIKGT</sequence>
<gene>
    <name evidence="2" type="ORF">SAMN05216366_11548</name>
</gene>
<dbReference type="InterPro" id="IPR052345">
    <property type="entry name" value="Rad_response_metalloprotease"/>
</dbReference>
<protein>
    <recommendedName>
        <fullName evidence="1">IrrE N-terminal-like domain-containing protein</fullName>
    </recommendedName>
</protein>
<dbReference type="InterPro" id="IPR010359">
    <property type="entry name" value="IrrE_HExxH"/>
</dbReference>
<dbReference type="PANTHER" id="PTHR43236">
    <property type="entry name" value="ANTITOXIN HIGA1"/>
    <property type="match status" value="1"/>
</dbReference>
<dbReference type="RefSeq" id="WP_074572301.1">
    <property type="nucleotide sequence ID" value="NZ_FNJQ01000015.1"/>
</dbReference>
<feature type="domain" description="IrrE N-terminal-like" evidence="1">
    <location>
        <begin position="51"/>
        <end position="179"/>
    </location>
</feature>
<dbReference type="Pfam" id="PF06114">
    <property type="entry name" value="Peptidase_M78"/>
    <property type="match status" value="1"/>
</dbReference>
<dbReference type="Proteomes" id="UP000182412">
    <property type="component" value="Unassembled WGS sequence"/>
</dbReference>
<organism evidence="2 3">
    <name type="scientific">Selenomonas ruminantium</name>
    <dbReference type="NCBI Taxonomy" id="971"/>
    <lineage>
        <taxon>Bacteria</taxon>
        <taxon>Bacillati</taxon>
        <taxon>Bacillota</taxon>
        <taxon>Negativicutes</taxon>
        <taxon>Selenomonadales</taxon>
        <taxon>Selenomonadaceae</taxon>
        <taxon>Selenomonas</taxon>
    </lineage>
</organism>
<evidence type="ECO:0000313" key="2">
    <source>
        <dbReference type="EMBL" id="SDP36388.1"/>
    </source>
</evidence>